<evidence type="ECO:0000313" key="4">
    <source>
        <dbReference type="WBParaSite" id="TASK_0000186601-mRNA-1"/>
    </source>
</evidence>
<keyword evidence="1" id="KW-0812">Transmembrane</keyword>
<dbReference type="AlphaFoldDB" id="A0A0R3VWS2"/>
<sequence>MRAALAPFQAIRYLAIPLFSLVATLGGSILQTINGVRLAKPVPSQHHDNDLSLTPYAFTETEWPSLMSFGEESWLYPCHHKFLAAAAAAAAAVVVVAVTAACDGDMGRHTHGWLEEEVGGEVVEHMVNPYDVHANRMFRVYLKIAATA</sequence>
<evidence type="ECO:0000313" key="3">
    <source>
        <dbReference type="Proteomes" id="UP000282613"/>
    </source>
</evidence>
<dbReference type="EMBL" id="UYRS01000673">
    <property type="protein sequence ID" value="VDK23827.1"/>
    <property type="molecule type" value="Genomic_DNA"/>
</dbReference>
<gene>
    <name evidence="2" type="ORF">TASK_LOCUS1867</name>
</gene>
<proteinExistence type="predicted"/>
<feature type="transmembrane region" description="Helical" evidence="1">
    <location>
        <begin position="12"/>
        <end position="33"/>
    </location>
</feature>
<accession>A0A0R3VWS2</accession>
<evidence type="ECO:0000313" key="2">
    <source>
        <dbReference type="EMBL" id="VDK23827.1"/>
    </source>
</evidence>
<name>A0A0R3VWS2_TAEAS</name>
<reference evidence="4" key="1">
    <citation type="submission" date="2017-02" db="UniProtKB">
        <authorList>
            <consortium name="WormBaseParasite"/>
        </authorList>
    </citation>
    <scope>IDENTIFICATION</scope>
</reference>
<keyword evidence="1" id="KW-0472">Membrane</keyword>
<reference evidence="2 3" key="2">
    <citation type="submission" date="2018-11" db="EMBL/GenBank/DDBJ databases">
        <authorList>
            <consortium name="Pathogen Informatics"/>
        </authorList>
    </citation>
    <scope>NUCLEOTIDE SEQUENCE [LARGE SCALE GENOMIC DNA]</scope>
</reference>
<keyword evidence="3" id="KW-1185">Reference proteome</keyword>
<feature type="transmembrane region" description="Helical" evidence="1">
    <location>
        <begin position="82"/>
        <end position="102"/>
    </location>
</feature>
<organism evidence="4">
    <name type="scientific">Taenia asiatica</name>
    <name type="common">Asian tapeworm</name>
    <dbReference type="NCBI Taxonomy" id="60517"/>
    <lineage>
        <taxon>Eukaryota</taxon>
        <taxon>Metazoa</taxon>
        <taxon>Spiralia</taxon>
        <taxon>Lophotrochozoa</taxon>
        <taxon>Platyhelminthes</taxon>
        <taxon>Cestoda</taxon>
        <taxon>Eucestoda</taxon>
        <taxon>Cyclophyllidea</taxon>
        <taxon>Taeniidae</taxon>
        <taxon>Taenia</taxon>
    </lineage>
</organism>
<dbReference type="Proteomes" id="UP000282613">
    <property type="component" value="Unassembled WGS sequence"/>
</dbReference>
<protein>
    <submittedName>
        <fullName evidence="2 4">Uncharacterized protein</fullName>
    </submittedName>
</protein>
<keyword evidence="1" id="KW-1133">Transmembrane helix</keyword>
<evidence type="ECO:0000256" key="1">
    <source>
        <dbReference type="SAM" id="Phobius"/>
    </source>
</evidence>
<dbReference type="WBParaSite" id="TASK_0000186601-mRNA-1">
    <property type="protein sequence ID" value="TASK_0000186601-mRNA-1"/>
    <property type="gene ID" value="TASK_0000186601"/>
</dbReference>